<keyword evidence="1" id="KW-0812">Transmembrane</keyword>
<gene>
    <name evidence="2" type="ORF">EJA10_16800</name>
</gene>
<comment type="caution">
    <text evidence="2">The sequence shown here is derived from an EMBL/GenBank/DDBJ whole genome shotgun (WGS) entry which is preliminary data.</text>
</comment>
<feature type="transmembrane region" description="Helical" evidence="1">
    <location>
        <begin position="36"/>
        <end position="54"/>
    </location>
</feature>
<reference evidence="3" key="1">
    <citation type="submission" date="2018-12" db="EMBL/GenBank/DDBJ databases">
        <title>Bacillus chawlae sp. nov., Bacillus glennii sp. nov., and Bacillus saganii sp. nov. Isolated from the Vehicle Assembly Building at Kennedy Space Center where the Viking Spacecraft were Assembled.</title>
        <authorList>
            <person name="Seuylemezian A."/>
            <person name="Vaishampayan P."/>
        </authorList>
    </citation>
    <scope>NUCLEOTIDE SEQUENCE [LARGE SCALE GENOMIC DNA]</scope>
    <source>
        <strain evidence="3">DSM 13966</strain>
    </source>
</reference>
<keyword evidence="1" id="KW-1133">Transmembrane helix</keyword>
<dbReference type="Proteomes" id="UP000279911">
    <property type="component" value="Unassembled WGS sequence"/>
</dbReference>
<sequence length="234" mass="26894">MNVIELLSSILSWSAIIFAARWVYRSQNLKPNVWKMTVVVILGLFSFSINLPYMDQQVKLAILPLGVWILYAVLSKKNEGSSWLRYRRFAWLGFLANYLFLTISLINPIIHSAIYPKDDLSTYISDAGEAKLLITHPSGNEKKLDFTSLNKQIRNAKNEPIYSDLWYNEVFESGEEETMIDERFPYQLTGAKPKWGSGLQTVIYIEQDGKGFLISTPQQQLYFRSATSFLKEGE</sequence>
<protein>
    <submittedName>
        <fullName evidence="2">Uncharacterized protein</fullName>
    </submittedName>
</protein>
<keyword evidence="1" id="KW-0472">Membrane</keyword>
<feature type="transmembrane region" description="Helical" evidence="1">
    <location>
        <begin position="60"/>
        <end position="77"/>
    </location>
</feature>
<dbReference type="AlphaFoldDB" id="A0A427TM88"/>
<feature type="transmembrane region" description="Helical" evidence="1">
    <location>
        <begin position="6"/>
        <end position="24"/>
    </location>
</feature>
<feature type="transmembrane region" description="Helical" evidence="1">
    <location>
        <begin position="89"/>
        <end position="110"/>
    </location>
</feature>
<name>A0A427TM88_9BACI</name>
<evidence type="ECO:0000313" key="2">
    <source>
        <dbReference type="EMBL" id="RSD25465.1"/>
    </source>
</evidence>
<dbReference type="RefSeq" id="WP_125481184.1">
    <property type="nucleotide sequence ID" value="NZ_RSFW01000019.1"/>
</dbReference>
<dbReference type="EMBL" id="RSFW01000019">
    <property type="protein sequence ID" value="RSD25465.1"/>
    <property type="molecule type" value="Genomic_DNA"/>
</dbReference>
<proteinExistence type="predicted"/>
<organism evidence="2 3">
    <name type="scientific">Mesobacillus subterraneus</name>
    <dbReference type="NCBI Taxonomy" id="285983"/>
    <lineage>
        <taxon>Bacteria</taxon>
        <taxon>Bacillati</taxon>
        <taxon>Bacillota</taxon>
        <taxon>Bacilli</taxon>
        <taxon>Bacillales</taxon>
        <taxon>Bacillaceae</taxon>
        <taxon>Mesobacillus</taxon>
    </lineage>
</organism>
<dbReference type="OrthoDB" id="2438344at2"/>
<evidence type="ECO:0000256" key="1">
    <source>
        <dbReference type="SAM" id="Phobius"/>
    </source>
</evidence>
<accession>A0A427TM88</accession>
<evidence type="ECO:0000313" key="3">
    <source>
        <dbReference type="Proteomes" id="UP000279911"/>
    </source>
</evidence>